<proteinExistence type="predicted"/>
<name>A0AAN1Y245_9ENTR</name>
<evidence type="ECO:0000313" key="1">
    <source>
        <dbReference type="EMBL" id="BDO12072.1"/>
    </source>
</evidence>
<dbReference type="EMBL" id="AP026407">
    <property type="protein sequence ID" value="BDO12072.1"/>
    <property type="molecule type" value="Genomic_DNA"/>
</dbReference>
<reference evidence="1" key="1">
    <citation type="submission" date="2022-07" db="EMBL/GenBank/DDBJ databases">
        <title>Complete genome sequence of carbapenem-resistant Klebsiella spp. in Japan.</title>
        <authorList>
            <person name="Maehana S."/>
            <person name="Suzuki M."/>
            <person name="Kitasato H."/>
        </authorList>
    </citation>
    <scope>NUCLEOTIDE SEQUENCE</scope>
    <source>
        <strain evidence="1">KAM644</strain>
    </source>
</reference>
<protein>
    <submittedName>
        <fullName evidence="1">Uncharacterized protein</fullName>
    </submittedName>
</protein>
<evidence type="ECO:0000313" key="2">
    <source>
        <dbReference type="Proteomes" id="UP001058353"/>
    </source>
</evidence>
<organism evidence="1 2">
    <name type="scientific">Klebsiella quasipneumoniae subsp. quasipneumoniae</name>
    <dbReference type="NCBI Taxonomy" id="1667327"/>
    <lineage>
        <taxon>Bacteria</taxon>
        <taxon>Pseudomonadati</taxon>
        <taxon>Pseudomonadota</taxon>
        <taxon>Gammaproteobacteria</taxon>
        <taxon>Enterobacterales</taxon>
        <taxon>Enterobacteriaceae</taxon>
        <taxon>Klebsiella/Raoultella group</taxon>
        <taxon>Klebsiella</taxon>
        <taxon>Klebsiella pneumoniae complex</taxon>
    </lineage>
</organism>
<sequence length="88" mass="9633">MGRVRRMLGLFTLYVRHPEDLAQGHQIGRVMFSPPVNVTPEGFLKIDGLRIFLAAVALEPLSGQLSATDTSQLLAGNMASKQFGCAYR</sequence>
<dbReference type="AlphaFoldDB" id="A0AAN1Y245"/>
<accession>A0AAN1Y245</accession>
<gene>
    <name evidence="1" type="ORF">KAM644c_11380</name>
</gene>
<dbReference type="Proteomes" id="UP001058353">
    <property type="component" value="Chromosome"/>
</dbReference>